<dbReference type="Proteomes" id="UP001458880">
    <property type="component" value="Unassembled WGS sequence"/>
</dbReference>
<reference evidence="1 2" key="1">
    <citation type="journal article" date="2024" name="BMC Genomics">
        <title>De novo assembly and annotation of Popillia japonica's genome with initial clues to its potential as an invasive pest.</title>
        <authorList>
            <person name="Cucini C."/>
            <person name="Boschi S."/>
            <person name="Funari R."/>
            <person name="Cardaioli E."/>
            <person name="Iannotti N."/>
            <person name="Marturano G."/>
            <person name="Paoli F."/>
            <person name="Bruttini M."/>
            <person name="Carapelli A."/>
            <person name="Frati F."/>
            <person name="Nardi F."/>
        </authorList>
    </citation>
    <scope>NUCLEOTIDE SEQUENCE [LARGE SCALE GENOMIC DNA]</scope>
    <source>
        <strain evidence="1">DMR45628</strain>
    </source>
</reference>
<keyword evidence="2" id="KW-1185">Reference proteome</keyword>
<organism evidence="1 2">
    <name type="scientific">Popillia japonica</name>
    <name type="common">Japanese beetle</name>
    <dbReference type="NCBI Taxonomy" id="7064"/>
    <lineage>
        <taxon>Eukaryota</taxon>
        <taxon>Metazoa</taxon>
        <taxon>Ecdysozoa</taxon>
        <taxon>Arthropoda</taxon>
        <taxon>Hexapoda</taxon>
        <taxon>Insecta</taxon>
        <taxon>Pterygota</taxon>
        <taxon>Neoptera</taxon>
        <taxon>Endopterygota</taxon>
        <taxon>Coleoptera</taxon>
        <taxon>Polyphaga</taxon>
        <taxon>Scarabaeiformia</taxon>
        <taxon>Scarabaeidae</taxon>
        <taxon>Rutelinae</taxon>
        <taxon>Popillia</taxon>
    </lineage>
</organism>
<dbReference type="EMBL" id="JASPKY010000952">
    <property type="protein sequence ID" value="KAK9679962.1"/>
    <property type="molecule type" value="Genomic_DNA"/>
</dbReference>
<protein>
    <submittedName>
        <fullName evidence="1">Uncharacterized protein</fullName>
    </submittedName>
</protein>
<evidence type="ECO:0000313" key="2">
    <source>
        <dbReference type="Proteomes" id="UP001458880"/>
    </source>
</evidence>
<comment type="caution">
    <text evidence="1">The sequence shown here is derived from an EMBL/GenBank/DDBJ whole genome shotgun (WGS) entry which is preliminary data.</text>
</comment>
<accession>A0AAW1HTZ1</accession>
<evidence type="ECO:0000313" key="1">
    <source>
        <dbReference type="EMBL" id="KAK9679962.1"/>
    </source>
</evidence>
<name>A0AAW1HTZ1_POPJA</name>
<gene>
    <name evidence="1" type="ORF">QE152_g39531</name>
</gene>
<sequence length="293" mass="34759">MNDIQLVSEIHDTITLDRMVQEFTDKIREVADRTTEIHDTITLDRMVQEFTDKIREVADRTIPLKTVNPFRYNELPLQVAELIKERNRLRKHFQRFQRTRDQDTRREANALTTTIRQMILKHTYNERLRNNDTYNERLRNINPYDGSIWKLNRHLRLERRQISVIEDENDTPAFRDQDIAERPAFRDQDIAERIATAFEQYHNTPETTPQTEHLVNNTIHNYFLNKPIDPNTTHDFLTSPAEIKRLIKLSPSLKAPGPDGIQNILLKNLPRKAIVQITYLFNAAIKPGYKIYY</sequence>
<proteinExistence type="predicted"/>
<dbReference type="AlphaFoldDB" id="A0AAW1HTZ1"/>